<feature type="signal peptide" evidence="1">
    <location>
        <begin position="1"/>
        <end position="25"/>
    </location>
</feature>
<keyword evidence="3" id="KW-1185">Reference proteome</keyword>
<evidence type="ECO:0000313" key="3">
    <source>
        <dbReference type="Proteomes" id="UP000683557"/>
    </source>
</evidence>
<name>A0ABX8J802_9BACT</name>
<sequence>MNPLRVKGVIAAALLALALAQPARAEQAWQATFDETCSKSNQAMTMSVQELRDLLATCDALQKVIETQEESVRKVYLKRLSLCRNLYAYMLEFKQSNQGK</sequence>
<feature type="chain" id="PRO_5046091627" evidence="1">
    <location>
        <begin position="26"/>
        <end position="100"/>
    </location>
</feature>
<accession>A0ABX8J802</accession>
<evidence type="ECO:0000256" key="1">
    <source>
        <dbReference type="SAM" id="SignalP"/>
    </source>
</evidence>
<evidence type="ECO:0000313" key="2">
    <source>
        <dbReference type="EMBL" id="QWV94475.1"/>
    </source>
</evidence>
<protein>
    <submittedName>
        <fullName evidence="2">Uncharacterized protein</fullName>
    </submittedName>
</protein>
<dbReference type="Proteomes" id="UP000683557">
    <property type="component" value="Chromosome"/>
</dbReference>
<dbReference type="EMBL" id="CP076723">
    <property type="protein sequence ID" value="QWV94475.1"/>
    <property type="molecule type" value="Genomic_DNA"/>
</dbReference>
<dbReference type="RefSeq" id="WP_216801215.1">
    <property type="nucleotide sequence ID" value="NZ_CP076723.1"/>
</dbReference>
<reference evidence="2 3" key="1">
    <citation type="submission" date="2021-06" db="EMBL/GenBank/DDBJ databases">
        <title>Gemonas diversity in paddy soil.</title>
        <authorList>
            <person name="Liu G."/>
        </authorList>
    </citation>
    <scope>NUCLEOTIDE SEQUENCE [LARGE SCALE GENOMIC DNA]</scope>
    <source>
        <strain evidence="2 3">RG10</strain>
    </source>
</reference>
<organism evidence="2 3">
    <name type="scientific">Geomonas oryzisoli</name>
    <dbReference type="NCBI Taxonomy" id="2847992"/>
    <lineage>
        <taxon>Bacteria</taxon>
        <taxon>Pseudomonadati</taxon>
        <taxon>Thermodesulfobacteriota</taxon>
        <taxon>Desulfuromonadia</taxon>
        <taxon>Geobacterales</taxon>
        <taxon>Geobacteraceae</taxon>
        <taxon>Geomonas</taxon>
    </lineage>
</organism>
<proteinExistence type="predicted"/>
<keyword evidence="1" id="KW-0732">Signal</keyword>
<gene>
    <name evidence="2" type="ORF">KP004_04620</name>
</gene>